<dbReference type="GO" id="GO:0009252">
    <property type="term" value="P:peptidoglycan biosynthetic process"/>
    <property type="evidence" value="ECO:0007669"/>
    <property type="project" value="UniProtKB-KW"/>
</dbReference>
<evidence type="ECO:0000313" key="16">
    <source>
        <dbReference type="Proteomes" id="UP000198862"/>
    </source>
</evidence>
<organism evidence="15 16">
    <name type="scientific">Pseudoalteromonas denitrificans DSM 6059</name>
    <dbReference type="NCBI Taxonomy" id="1123010"/>
    <lineage>
        <taxon>Bacteria</taxon>
        <taxon>Pseudomonadati</taxon>
        <taxon>Pseudomonadota</taxon>
        <taxon>Gammaproteobacteria</taxon>
        <taxon>Alteromonadales</taxon>
        <taxon>Pseudoalteromonadaceae</taxon>
        <taxon>Pseudoalteromonas</taxon>
    </lineage>
</organism>
<comment type="miscellaneous">
    <text evidence="14">Bacitracin is thought to be involved in the inhibition of peptidoglycan synthesis by sequestering undecaprenyl diphosphate, thereby reducing the pool of lipid carrier available.</text>
</comment>
<keyword evidence="14" id="KW-0133">Cell shape</keyword>
<dbReference type="HAMAP" id="MF_01006">
    <property type="entry name" value="Undec_diphosphatase"/>
    <property type="match status" value="1"/>
</dbReference>
<keyword evidence="8 14" id="KW-1133">Transmembrane helix</keyword>
<keyword evidence="6 14" id="KW-0812">Transmembrane</keyword>
<keyword evidence="10 14" id="KW-0046">Antibiotic resistance</keyword>
<keyword evidence="5 14" id="KW-1003">Cell membrane</keyword>
<comment type="subcellular location">
    <subcellularLocation>
        <location evidence="1 14">Cell membrane</location>
        <topology evidence="1 14">Multi-pass membrane protein</topology>
    </subcellularLocation>
</comment>
<dbReference type="GO" id="GO:0046677">
    <property type="term" value="P:response to antibiotic"/>
    <property type="evidence" value="ECO:0007669"/>
    <property type="project" value="UniProtKB-UniRule"/>
</dbReference>
<dbReference type="GO" id="GO:0005886">
    <property type="term" value="C:plasma membrane"/>
    <property type="evidence" value="ECO:0007669"/>
    <property type="project" value="UniProtKB-SubCell"/>
</dbReference>
<dbReference type="PANTHER" id="PTHR30622:SF4">
    <property type="entry name" value="UNDECAPRENYL-DIPHOSPHATASE"/>
    <property type="match status" value="1"/>
</dbReference>
<comment type="function">
    <text evidence="14">Catalyzes the dephosphorylation of undecaprenyl diphosphate (UPP). Confers resistance to bacitracin.</text>
</comment>
<sequence>MSLIEIIVLALIQGFTEFLPISSSAHLLLPSQVFGWQDQGLAFDIAVHVGTLVAVIFYFRKEVVDILSAWFKSFGSQGATDDSKLGWWIILGTIPAALIGYLAKDFVEIYLRSAWVIAITTIIFGLLLWYADVKGKQIKTIYQLNWKSALILGFSQAVAAVFPGTSRSGITMTAGLMLGLNKESAARFSFLLAIPIISMMGLYYSLELALSDEVVDWSTLGIGAFLSFISAYACIFLFLKIIERMGMMPFVIYRLLLGIGLFIFLLY</sequence>
<gene>
    <name evidence="14" type="primary">uppP</name>
    <name evidence="15" type="ORF">SAMN02745724_01677</name>
</gene>
<evidence type="ECO:0000256" key="12">
    <source>
        <dbReference type="ARBA" id="ARBA00032932"/>
    </source>
</evidence>
<feature type="transmembrane region" description="Helical" evidence="14">
    <location>
        <begin position="6"/>
        <end position="29"/>
    </location>
</feature>
<dbReference type="STRING" id="1123010.SAMN02745724_01677"/>
<proteinExistence type="inferred from homology"/>
<name>A0A1I1J7E7_9GAMM</name>
<evidence type="ECO:0000256" key="11">
    <source>
        <dbReference type="ARBA" id="ARBA00032707"/>
    </source>
</evidence>
<evidence type="ECO:0000256" key="5">
    <source>
        <dbReference type="ARBA" id="ARBA00022475"/>
    </source>
</evidence>
<evidence type="ECO:0000313" key="15">
    <source>
        <dbReference type="EMBL" id="SFC44295.1"/>
    </source>
</evidence>
<reference evidence="15 16" key="1">
    <citation type="submission" date="2016-10" db="EMBL/GenBank/DDBJ databases">
        <authorList>
            <person name="de Groot N.N."/>
        </authorList>
    </citation>
    <scope>NUCLEOTIDE SEQUENCE [LARGE SCALE GENOMIC DNA]</scope>
    <source>
        <strain evidence="15 16">DSM 6059</strain>
    </source>
</reference>
<evidence type="ECO:0000256" key="9">
    <source>
        <dbReference type="ARBA" id="ARBA00023136"/>
    </source>
</evidence>
<dbReference type="GO" id="GO:0008360">
    <property type="term" value="P:regulation of cell shape"/>
    <property type="evidence" value="ECO:0007669"/>
    <property type="project" value="UniProtKB-KW"/>
</dbReference>
<dbReference type="AlphaFoldDB" id="A0A1I1J7E7"/>
<evidence type="ECO:0000256" key="2">
    <source>
        <dbReference type="ARBA" id="ARBA00010621"/>
    </source>
</evidence>
<keyword evidence="7 14" id="KW-0378">Hydrolase</keyword>
<evidence type="ECO:0000256" key="4">
    <source>
        <dbReference type="ARBA" id="ARBA00021581"/>
    </source>
</evidence>
<keyword evidence="16" id="KW-1185">Reference proteome</keyword>
<dbReference type="PANTHER" id="PTHR30622">
    <property type="entry name" value="UNDECAPRENYL-DIPHOSPHATASE"/>
    <property type="match status" value="1"/>
</dbReference>
<feature type="transmembrane region" description="Helical" evidence="14">
    <location>
        <begin position="185"/>
        <end position="205"/>
    </location>
</feature>
<feature type="transmembrane region" description="Helical" evidence="14">
    <location>
        <begin position="246"/>
        <end position="266"/>
    </location>
</feature>
<evidence type="ECO:0000256" key="7">
    <source>
        <dbReference type="ARBA" id="ARBA00022801"/>
    </source>
</evidence>
<evidence type="ECO:0000256" key="14">
    <source>
        <dbReference type="HAMAP-Rule" id="MF_01006"/>
    </source>
</evidence>
<evidence type="ECO:0000256" key="3">
    <source>
        <dbReference type="ARBA" id="ARBA00012374"/>
    </source>
</evidence>
<dbReference type="NCBIfam" id="TIGR00753">
    <property type="entry name" value="undec_PP_bacA"/>
    <property type="match status" value="1"/>
</dbReference>
<accession>A0A1I1J7E7</accession>
<comment type="catalytic activity">
    <reaction evidence="13 14">
        <text>di-trans,octa-cis-undecaprenyl diphosphate + H2O = di-trans,octa-cis-undecaprenyl phosphate + phosphate + H(+)</text>
        <dbReference type="Rhea" id="RHEA:28094"/>
        <dbReference type="ChEBI" id="CHEBI:15377"/>
        <dbReference type="ChEBI" id="CHEBI:15378"/>
        <dbReference type="ChEBI" id="CHEBI:43474"/>
        <dbReference type="ChEBI" id="CHEBI:58405"/>
        <dbReference type="ChEBI" id="CHEBI:60392"/>
        <dbReference type="EC" id="3.6.1.27"/>
    </reaction>
</comment>
<feature type="transmembrane region" description="Helical" evidence="14">
    <location>
        <begin position="85"/>
        <end position="103"/>
    </location>
</feature>
<dbReference type="OrthoDB" id="9808289at2"/>
<evidence type="ECO:0000256" key="1">
    <source>
        <dbReference type="ARBA" id="ARBA00004651"/>
    </source>
</evidence>
<dbReference type="EMBL" id="FOLO01000009">
    <property type="protein sequence ID" value="SFC44295.1"/>
    <property type="molecule type" value="Genomic_DNA"/>
</dbReference>
<dbReference type="Pfam" id="PF02673">
    <property type="entry name" value="BacA"/>
    <property type="match status" value="1"/>
</dbReference>
<keyword evidence="14" id="KW-0573">Peptidoglycan synthesis</keyword>
<dbReference type="RefSeq" id="WP_091982680.1">
    <property type="nucleotide sequence ID" value="NZ_FOLO01000009.1"/>
</dbReference>
<evidence type="ECO:0000256" key="6">
    <source>
        <dbReference type="ARBA" id="ARBA00022692"/>
    </source>
</evidence>
<dbReference type="InterPro" id="IPR003824">
    <property type="entry name" value="UppP"/>
</dbReference>
<dbReference type="GO" id="GO:0050380">
    <property type="term" value="F:undecaprenyl-diphosphatase activity"/>
    <property type="evidence" value="ECO:0007669"/>
    <property type="project" value="UniProtKB-UniRule"/>
</dbReference>
<feature type="transmembrane region" description="Helical" evidence="14">
    <location>
        <begin position="217"/>
        <end position="239"/>
    </location>
</feature>
<protein>
    <recommendedName>
        <fullName evidence="4 14">Undecaprenyl-diphosphatase</fullName>
        <ecNumber evidence="3 14">3.6.1.27</ecNumber>
    </recommendedName>
    <alternativeName>
        <fullName evidence="12 14">Bacitracin resistance protein</fullName>
    </alternativeName>
    <alternativeName>
        <fullName evidence="11 14">Undecaprenyl pyrophosphate phosphatase</fullName>
    </alternativeName>
</protein>
<keyword evidence="9 14" id="KW-0472">Membrane</keyword>
<feature type="transmembrane region" description="Helical" evidence="14">
    <location>
        <begin position="110"/>
        <end position="131"/>
    </location>
</feature>
<evidence type="ECO:0000256" key="10">
    <source>
        <dbReference type="ARBA" id="ARBA00023251"/>
    </source>
</evidence>
<keyword evidence="14" id="KW-0961">Cell wall biogenesis/degradation</keyword>
<feature type="transmembrane region" description="Helical" evidence="14">
    <location>
        <begin position="41"/>
        <end position="59"/>
    </location>
</feature>
<comment type="similarity">
    <text evidence="2 14">Belongs to the UppP family.</text>
</comment>
<evidence type="ECO:0000256" key="13">
    <source>
        <dbReference type="ARBA" id="ARBA00047594"/>
    </source>
</evidence>
<evidence type="ECO:0000256" key="8">
    <source>
        <dbReference type="ARBA" id="ARBA00022989"/>
    </source>
</evidence>
<dbReference type="EC" id="3.6.1.27" evidence="3 14"/>
<dbReference type="GO" id="GO:0071555">
    <property type="term" value="P:cell wall organization"/>
    <property type="evidence" value="ECO:0007669"/>
    <property type="project" value="UniProtKB-KW"/>
</dbReference>
<dbReference type="NCBIfam" id="NF001393">
    <property type="entry name" value="PRK00281.2-4"/>
    <property type="match status" value="1"/>
</dbReference>
<dbReference type="Proteomes" id="UP000198862">
    <property type="component" value="Unassembled WGS sequence"/>
</dbReference>